<dbReference type="GO" id="GO:0015562">
    <property type="term" value="F:efflux transmembrane transporter activity"/>
    <property type="evidence" value="ECO:0007669"/>
    <property type="project" value="InterPro"/>
</dbReference>
<dbReference type="PANTHER" id="PTHR30203:SF32">
    <property type="entry name" value="CATION EFFLUX SYSTEM PROTEIN CUSC"/>
    <property type="match status" value="1"/>
</dbReference>
<evidence type="ECO:0000256" key="2">
    <source>
        <dbReference type="RuleBase" id="RU362097"/>
    </source>
</evidence>
<dbReference type="NCBIfam" id="TIGR01845">
    <property type="entry name" value="outer_NodT"/>
    <property type="match status" value="1"/>
</dbReference>
<comment type="caution">
    <text evidence="3">The sequence shown here is derived from an EMBL/GenBank/DDBJ whole genome shotgun (WGS) entry which is preliminary data.</text>
</comment>
<proteinExistence type="inferred from homology"/>
<keyword evidence="4" id="KW-1185">Reference proteome</keyword>
<reference evidence="3 4" key="1">
    <citation type="submission" date="2018-05" db="EMBL/GenBank/DDBJ databases">
        <title>Genomic Encyclopedia of Type Strains, Phase IV (KMG-IV): sequencing the most valuable type-strain genomes for metagenomic binning, comparative biology and taxonomic classification.</title>
        <authorList>
            <person name="Goeker M."/>
        </authorList>
    </citation>
    <scope>NUCLEOTIDE SEQUENCE [LARGE SCALE GENOMIC DNA]</scope>
    <source>
        <strain evidence="3 4">DSM 566</strain>
    </source>
</reference>
<dbReference type="SUPFAM" id="SSF56954">
    <property type="entry name" value="Outer membrane efflux proteins (OEP)"/>
    <property type="match status" value="1"/>
</dbReference>
<sequence>MKSTLTLTTLALAAALSACTSLAPDYQRPAGAVPARLPVPAETAVAAPASPMAWTEFVREPRLRQLVQQALEHNRDLRVAALNVQRAQAQLGVTRADRWPTVGAGLSGSRAPNSSGVQTTTLQAGLQVSAWEMDFFGRIASLTDAAQAQLLATEAGRRSAELSLVASVLAADRTLAADEALLALAERTVASRAESLKLTRLRDHHGAASQLELQSAQSLSSQAEATLIQARRQVAQDRNALALLLGAPVPTELLPAAATVVVPGADAAATPEVLAIVPAGLDSSVLLRRPDVQQAEQQLIAANANIGAARAAFFPRITLTASAGLASNQLSSLLEAGSFAWTIAPQALLTVFDYGRNRNNLEATRLSRDIAVAQYEKSVQSAFRDTADALAGLATWRDQLSAQQRQVDATRDIQRLTELRYSNGAASELERLDAQRSLFGAEQLLIQTALAEQQNRIALFKALGG</sequence>
<accession>A0A318GXK0</accession>
<evidence type="ECO:0000313" key="3">
    <source>
        <dbReference type="EMBL" id="PXW94532.1"/>
    </source>
</evidence>
<dbReference type="GO" id="GO:0005886">
    <property type="term" value="C:plasma membrane"/>
    <property type="evidence" value="ECO:0007669"/>
    <property type="project" value="UniProtKB-SubCell"/>
</dbReference>
<dbReference type="Gene3D" id="2.20.200.10">
    <property type="entry name" value="Outer membrane efflux proteins (OEP)"/>
    <property type="match status" value="1"/>
</dbReference>
<dbReference type="PANTHER" id="PTHR30203">
    <property type="entry name" value="OUTER MEMBRANE CATION EFFLUX PROTEIN"/>
    <property type="match status" value="1"/>
</dbReference>
<feature type="signal peptide" evidence="2">
    <location>
        <begin position="1"/>
        <end position="23"/>
    </location>
</feature>
<keyword evidence="2" id="KW-0449">Lipoprotein</keyword>
<dbReference type="Proteomes" id="UP000247811">
    <property type="component" value="Unassembled WGS sequence"/>
</dbReference>
<comment type="similarity">
    <text evidence="1 2">Belongs to the outer membrane factor (OMF) (TC 1.B.17) family.</text>
</comment>
<keyword evidence="2" id="KW-1134">Transmembrane beta strand</keyword>
<protein>
    <submittedName>
        <fullName evidence="3">Multidrug efflux system outer membrane protein</fullName>
    </submittedName>
</protein>
<dbReference type="Gene3D" id="1.20.1600.10">
    <property type="entry name" value="Outer membrane efflux proteins (OEP)"/>
    <property type="match status" value="1"/>
</dbReference>
<dbReference type="PROSITE" id="PS51257">
    <property type="entry name" value="PROKAR_LIPOPROTEIN"/>
    <property type="match status" value="1"/>
</dbReference>
<feature type="chain" id="PRO_5016190013" evidence="2">
    <location>
        <begin position="24"/>
        <end position="465"/>
    </location>
</feature>
<keyword evidence="2" id="KW-0472">Membrane</keyword>
<keyword evidence="2" id="KW-0732">Signal</keyword>
<dbReference type="Pfam" id="PF02321">
    <property type="entry name" value="OEP"/>
    <property type="match status" value="2"/>
</dbReference>
<dbReference type="RefSeq" id="WP_110401430.1">
    <property type="nucleotide sequence ID" value="NZ_QJJS01000013.1"/>
</dbReference>
<evidence type="ECO:0000313" key="4">
    <source>
        <dbReference type="Proteomes" id="UP000247811"/>
    </source>
</evidence>
<keyword evidence="2" id="KW-0812">Transmembrane</keyword>
<evidence type="ECO:0000256" key="1">
    <source>
        <dbReference type="ARBA" id="ARBA00007613"/>
    </source>
</evidence>
<gene>
    <name evidence="3" type="ORF">C7444_11323</name>
</gene>
<dbReference type="EMBL" id="QJJS01000013">
    <property type="protein sequence ID" value="PXW94532.1"/>
    <property type="molecule type" value="Genomic_DNA"/>
</dbReference>
<dbReference type="OrthoDB" id="9770517at2"/>
<dbReference type="AlphaFoldDB" id="A0A318GXK0"/>
<keyword evidence="2" id="KW-0564">Palmitate</keyword>
<name>A0A318GXK0_9BURK</name>
<dbReference type="InterPro" id="IPR003423">
    <property type="entry name" value="OMP_efflux"/>
</dbReference>
<organism evidence="3 4">
    <name type="scientific">Sphaerotilus hippei</name>
    <dbReference type="NCBI Taxonomy" id="744406"/>
    <lineage>
        <taxon>Bacteria</taxon>
        <taxon>Pseudomonadati</taxon>
        <taxon>Pseudomonadota</taxon>
        <taxon>Betaproteobacteria</taxon>
        <taxon>Burkholderiales</taxon>
        <taxon>Sphaerotilaceae</taxon>
        <taxon>Sphaerotilus</taxon>
    </lineage>
</organism>
<dbReference type="InterPro" id="IPR010131">
    <property type="entry name" value="MdtP/NodT-like"/>
</dbReference>
<comment type="subcellular location">
    <subcellularLocation>
        <location evidence="2">Cell membrane</location>
        <topology evidence="2">Lipid-anchor</topology>
    </subcellularLocation>
</comment>